<feature type="transmembrane region" description="Helical" evidence="5">
    <location>
        <begin position="170"/>
        <end position="189"/>
    </location>
</feature>
<feature type="transmembrane region" description="Helical" evidence="5">
    <location>
        <begin position="469"/>
        <end position="488"/>
    </location>
</feature>
<dbReference type="InterPro" id="IPR036259">
    <property type="entry name" value="MFS_trans_sf"/>
</dbReference>
<dbReference type="EMBL" id="JH795855">
    <property type="protein sequence ID" value="EJU06531.1"/>
    <property type="molecule type" value="Genomic_DNA"/>
</dbReference>
<evidence type="ECO:0000313" key="7">
    <source>
        <dbReference type="EMBL" id="EJU06531.1"/>
    </source>
</evidence>
<dbReference type="PROSITE" id="PS50850">
    <property type="entry name" value="MFS"/>
    <property type="match status" value="1"/>
</dbReference>
<dbReference type="SUPFAM" id="SSF103473">
    <property type="entry name" value="MFS general substrate transporter"/>
    <property type="match status" value="1"/>
</dbReference>
<keyword evidence="3 5" id="KW-1133">Transmembrane helix</keyword>
<feature type="transmembrane region" description="Helical" evidence="5">
    <location>
        <begin position="348"/>
        <end position="367"/>
    </location>
</feature>
<feature type="transmembrane region" description="Helical" evidence="5">
    <location>
        <begin position="144"/>
        <end position="163"/>
    </location>
</feature>
<proteinExistence type="predicted"/>
<keyword evidence="8" id="KW-1185">Reference proteome</keyword>
<dbReference type="PANTHER" id="PTHR23501:SF102">
    <property type="entry name" value="DRUG TRANSPORTER, PUTATIVE (AFU_ORTHOLOGUE AFUA_3G08530)-RELATED"/>
    <property type="match status" value="1"/>
</dbReference>
<evidence type="ECO:0000313" key="8">
    <source>
        <dbReference type="Proteomes" id="UP000030653"/>
    </source>
</evidence>
<organism evidence="7 8">
    <name type="scientific">Dacryopinax primogenitus (strain DJM 731)</name>
    <name type="common">Brown rot fungus</name>
    <dbReference type="NCBI Taxonomy" id="1858805"/>
    <lineage>
        <taxon>Eukaryota</taxon>
        <taxon>Fungi</taxon>
        <taxon>Dikarya</taxon>
        <taxon>Basidiomycota</taxon>
        <taxon>Agaricomycotina</taxon>
        <taxon>Dacrymycetes</taxon>
        <taxon>Dacrymycetales</taxon>
        <taxon>Dacrymycetaceae</taxon>
        <taxon>Dacryopinax</taxon>
    </lineage>
</organism>
<keyword evidence="2 5" id="KW-0812">Transmembrane</keyword>
<accession>M5G8I9</accession>
<feature type="transmembrane region" description="Helical" evidence="5">
    <location>
        <begin position="435"/>
        <end position="457"/>
    </location>
</feature>
<feature type="transmembrane region" description="Helical" evidence="5">
    <location>
        <begin position="376"/>
        <end position="394"/>
    </location>
</feature>
<gene>
    <name evidence="7" type="ORF">DACRYDRAFT_74020</name>
</gene>
<dbReference type="RefSeq" id="XP_040633425.1">
    <property type="nucleotide sequence ID" value="XM_040776043.1"/>
</dbReference>
<dbReference type="GO" id="GO:0005886">
    <property type="term" value="C:plasma membrane"/>
    <property type="evidence" value="ECO:0007669"/>
    <property type="project" value="TreeGrafter"/>
</dbReference>
<dbReference type="PANTHER" id="PTHR23501">
    <property type="entry name" value="MAJOR FACILITATOR SUPERFAMILY"/>
    <property type="match status" value="1"/>
</dbReference>
<evidence type="ECO:0000256" key="1">
    <source>
        <dbReference type="ARBA" id="ARBA00004141"/>
    </source>
</evidence>
<feature type="domain" description="Major facilitator superfamily (MFS) profile" evidence="6">
    <location>
        <begin position="48"/>
        <end position="533"/>
    </location>
</feature>
<dbReference type="CDD" id="cd17502">
    <property type="entry name" value="MFS_Azr1_MDR_like"/>
    <property type="match status" value="1"/>
</dbReference>
<evidence type="ECO:0000256" key="2">
    <source>
        <dbReference type="ARBA" id="ARBA00022692"/>
    </source>
</evidence>
<dbReference type="GO" id="GO:0022857">
    <property type="term" value="F:transmembrane transporter activity"/>
    <property type="evidence" value="ECO:0007669"/>
    <property type="project" value="InterPro"/>
</dbReference>
<feature type="transmembrane region" description="Helical" evidence="5">
    <location>
        <begin position="308"/>
        <end position="328"/>
    </location>
</feature>
<keyword evidence="4 5" id="KW-0472">Membrane</keyword>
<dbReference type="Pfam" id="PF07690">
    <property type="entry name" value="MFS_1"/>
    <property type="match status" value="1"/>
</dbReference>
<evidence type="ECO:0000256" key="5">
    <source>
        <dbReference type="SAM" id="Phobius"/>
    </source>
</evidence>
<dbReference type="Proteomes" id="UP000030653">
    <property type="component" value="Unassembled WGS sequence"/>
</dbReference>
<dbReference type="PRINTS" id="PR01036">
    <property type="entry name" value="TCRTETB"/>
</dbReference>
<dbReference type="OrthoDB" id="3437016at2759"/>
<protein>
    <submittedName>
        <fullName evidence="7">Iron permease</fullName>
    </submittedName>
</protein>
<dbReference type="AlphaFoldDB" id="M5G8I9"/>
<dbReference type="HOGENOM" id="CLU_000960_22_0_1"/>
<dbReference type="Gene3D" id="1.20.1250.20">
    <property type="entry name" value="MFS general substrate transporter like domains"/>
    <property type="match status" value="1"/>
</dbReference>
<reference evidence="7 8" key="1">
    <citation type="journal article" date="2012" name="Science">
        <title>The Paleozoic origin of enzymatic lignin decomposition reconstructed from 31 fungal genomes.</title>
        <authorList>
            <person name="Floudas D."/>
            <person name="Binder M."/>
            <person name="Riley R."/>
            <person name="Barry K."/>
            <person name="Blanchette R.A."/>
            <person name="Henrissat B."/>
            <person name="Martinez A.T."/>
            <person name="Otillar R."/>
            <person name="Spatafora J.W."/>
            <person name="Yadav J.S."/>
            <person name="Aerts A."/>
            <person name="Benoit I."/>
            <person name="Boyd A."/>
            <person name="Carlson A."/>
            <person name="Copeland A."/>
            <person name="Coutinho P.M."/>
            <person name="de Vries R.P."/>
            <person name="Ferreira P."/>
            <person name="Findley K."/>
            <person name="Foster B."/>
            <person name="Gaskell J."/>
            <person name="Glotzer D."/>
            <person name="Gorecki P."/>
            <person name="Heitman J."/>
            <person name="Hesse C."/>
            <person name="Hori C."/>
            <person name="Igarashi K."/>
            <person name="Jurgens J.A."/>
            <person name="Kallen N."/>
            <person name="Kersten P."/>
            <person name="Kohler A."/>
            <person name="Kuees U."/>
            <person name="Kumar T.K.A."/>
            <person name="Kuo A."/>
            <person name="LaButti K."/>
            <person name="Larrondo L.F."/>
            <person name="Lindquist E."/>
            <person name="Ling A."/>
            <person name="Lombard V."/>
            <person name="Lucas S."/>
            <person name="Lundell T."/>
            <person name="Martin R."/>
            <person name="McLaughlin D.J."/>
            <person name="Morgenstern I."/>
            <person name="Morin E."/>
            <person name="Murat C."/>
            <person name="Nagy L.G."/>
            <person name="Nolan M."/>
            <person name="Ohm R.A."/>
            <person name="Patyshakuliyeva A."/>
            <person name="Rokas A."/>
            <person name="Ruiz-Duenas F.J."/>
            <person name="Sabat G."/>
            <person name="Salamov A."/>
            <person name="Samejima M."/>
            <person name="Schmutz J."/>
            <person name="Slot J.C."/>
            <person name="St John F."/>
            <person name="Stenlid J."/>
            <person name="Sun H."/>
            <person name="Sun S."/>
            <person name="Syed K."/>
            <person name="Tsang A."/>
            <person name="Wiebenga A."/>
            <person name="Young D."/>
            <person name="Pisabarro A."/>
            <person name="Eastwood D.C."/>
            <person name="Martin F."/>
            <person name="Cullen D."/>
            <person name="Grigoriev I.V."/>
            <person name="Hibbett D.S."/>
        </authorList>
    </citation>
    <scope>NUCLEOTIDE SEQUENCE [LARGE SCALE GENOMIC DNA]</scope>
    <source>
        <strain evidence="7 8">DJM-731 SS1</strain>
    </source>
</reference>
<comment type="subcellular location">
    <subcellularLocation>
        <location evidence="1">Membrane</location>
        <topology evidence="1">Multi-pass membrane protein</topology>
    </subcellularLocation>
</comment>
<dbReference type="InterPro" id="IPR020846">
    <property type="entry name" value="MFS_dom"/>
</dbReference>
<feature type="transmembrane region" description="Helical" evidence="5">
    <location>
        <begin position="242"/>
        <end position="261"/>
    </location>
</feature>
<feature type="transmembrane region" description="Helical" evidence="5">
    <location>
        <begin position="112"/>
        <end position="132"/>
    </location>
</feature>
<name>M5G8I9_DACPD</name>
<dbReference type="GeneID" id="63691105"/>
<feature type="transmembrane region" description="Helical" evidence="5">
    <location>
        <begin position="43"/>
        <end position="61"/>
    </location>
</feature>
<feature type="transmembrane region" description="Helical" evidence="5">
    <location>
        <begin position="201"/>
        <end position="221"/>
    </location>
</feature>
<evidence type="ECO:0000259" key="6">
    <source>
        <dbReference type="PROSITE" id="PS50850"/>
    </source>
</evidence>
<dbReference type="OMA" id="MATIWKV"/>
<evidence type="ECO:0000256" key="3">
    <source>
        <dbReference type="ARBA" id="ARBA00022989"/>
    </source>
</evidence>
<sequence length="595" mass="63600">MDSTVSLEKSDDRFATVRAVPLPSSGASEEGGYCARSKPKRGAAFWLIFSAASTSVFLSALDASCVSTALPRIVADLDGEASFAWVGSAYTLASAAWLPLSGALAGTFGRQPIMILALSLFFLGSILCGEAINMNMLIAGRTVQGLGGGGILAMTEIIIADLVPLKERGLFMGITSLVWALAAAIGPPMGGALSQNVTWRWLFRINLPLTFIAICLVLAFLKLKVPSGSIMQKLRRIDWLGNALIAVSTCAATIALTRGGVEASWTAAQTLVPLILGLLGIIVFFVVEATCVAEPTIPFDLLSNRTSVAGFLTTFFHSVVATAIIFYMPVFFQACFGASPIQAGVDTFGLAFTIAPAALVGGVSAVLTKRYVPQNWIGWILLTIGTGILSLLRVDTPTASWVGFEILTAVGLGLIWTSVKFPILAPLPVSRNASAMALFTFSRTFAQTFGITIGSAILQNELMTRLPTAFLTLFPGGVDVSFGAIPYIPTLPSPIRDQVQDAFADSLSILWKVMLAFCFLGLLTSLMMREIELHEETDENWDLSASETEIEMKPHVRTPSSEAVETTPLTPLENDFDQGVIIIGPMYPYDQERSL</sequence>
<feature type="transmembrane region" description="Helical" evidence="5">
    <location>
        <begin position="509"/>
        <end position="528"/>
    </location>
</feature>
<dbReference type="InterPro" id="IPR011701">
    <property type="entry name" value="MFS"/>
</dbReference>
<feature type="transmembrane region" description="Helical" evidence="5">
    <location>
        <begin position="81"/>
        <end position="100"/>
    </location>
</feature>
<evidence type="ECO:0000256" key="4">
    <source>
        <dbReference type="ARBA" id="ARBA00023136"/>
    </source>
</evidence>
<feature type="transmembrane region" description="Helical" evidence="5">
    <location>
        <begin position="267"/>
        <end position="287"/>
    </location>
</feature>